<name>A0ABV2CN08_9RHOO</name>
<dbReference type="EMBL" id="JBEWLZ010000002">
    <property type="protein sequence ID" value="MET1489296.1"/>
    <property type="molecule type" value="Genomic_DNA"/>
</dbReference>
<evidence type="ECO:0000313" key="3">
    <source>
        <dbReference type="Proteomes" id="UP001548590"/>
    </source>
</evidence>
<feature type="signal peptide" evidence="1">
    <location>
        <begin position="1"/>
        <end position="21"/>
    </location>
</feature>
<feature type="chain" id="PRO_5045453791" evidence="1">
    <location>
        <begin position="22"/>
        <end position="159"/>
    </location>
</feature>
<comment type="caution">
    <text evidence="2">The sequence shown here is derived from an EMBL/GenBank/DDBJ whole genome shotgun (WGS) entry which is preliminary data.</text>
</comment>
<keyword evidence="3" id="KW-1185">Reference proteome</keyword>
<dbReference type="Proteomes" id="UP001548590">
    <property type="component" value="Unassembled WGS sequence"/>
</dbReference>
<dbReference type="PROSITE" id="PS51257">
    <property type="entry name" value="PROKAR_LIPOPROTEIN"/>
    <property type="match status" value="1"/>
</dbReference>
<organism evidence="2 3">
    <name type="scientific">Uliginosibacterium paludis</name>
    <dbReference type="NCBI Taxonomy" id="1615952"/>
    <lineage>
        <taxon>Bacteria</taxon>
        <taxon>Pseudomonadati</taxon>
        <taxon>Pseudomonadota</taxon>
        <taxon>Betaproteobacteria</taxon>
        <taxon>Rhodocyclales</taxon>
        <taxon>Zoogloeaceae</taxon>
        <taxon>Uliginosibacterium</taxon>
    </lineage>
</organism>
<keyword evidence="1" id="KW-0732">Signal</keyword>
<reference evidence="2 3" key="1">
    <citation type="submission" date="2024-07" db="EMBL/GenBank/DDBJ databases">
        <title>Uliginosibacterium paludis KCTC:42655.</title>
        <authorList>
            <person name="Kim M.K."/>
        </authorList>
    </citation>
    <scope>NUCLEOTIDE SEQUENCE [LARGE SCALE GENOMIC DNA]</scope>
    <source>
        <strain evidence="2 3">KCTC 42655</strain>
    </source>
</reference>
<evidence type="ECO:0000256" key="1">
    <source>
        <dbReference type="SAM" id="SignalP"/>
    </source>
</evidence>
<accession>A0ABV2CN08</accession>
<proteinExistence type="predicted"/>
<gene>
    <name evidence="2" type="ORF">ABVT11_05625</name>
</gene>
<evidence type="ECO:0000313" key="2">
    <source>
        <dbReference type="EMBL" id="MET1489296.1"/>
    </source>
</evidence>
<protein>
    <submittedName>
        <fullName evidence="2">Uncharacterized protein</fullName>
    </submittedName>
</protein>
<sequence>MTRKTTLSLVAAALLSTLLTACGGGGGSGDNNSLDDIGHTLDKAVTTVNIEKGSLSCDGNGAKVDTTDGFGICVAPAGTTDLTLKTIAVVTNVDADDLKWEWKPQDASITAQAPTFDKLTSSVQLSLPKNLAAGDYKIDVHVEGKNGKSGDTTYTIKLK</sequence>
<dbReference type="RefSeq" id="WP_345924555.1">
    <property type="nucleotide sequence ID" value="NZ_JBDIVF010000001.1"/>
</dbReference>